<dbReference type="STRING" id="1314674.A0A0D7AUH1"/>
<gene>
    <name evidence="4" type="ORF">CYLTODRAFT_384232</name>
</gene>
<dbReference type="InterPro" id="IPR011010">
    <property type="entry name" value="DNA_brk_join_enz"/>
</dbReference>
<accession>A0A0D7AUH1</accession>
<evidence type="ECO:0008006" key="6">
    <source>
        <dbReference type="Google" id="ProtNLM"/>
    </source>
</evidence>
<dbReference type="SUPFAM" id="SSF56349">
    <property type="entry name" value="DNA breaking-rejoining enzymes"/>
    <property type="match status" value="1"/>
</dbReference>
<evidence type="ECO:0000256" key="3">
    <source>
        <dbReference type="SAM" id="MobiDB-lite"/>
    </source>
</evidence>
<evidence type="ECO:0000313" key="4">
    <source>
        <dbReference type="EMBL" id="KIY61852.1"/>
    </source>
</evidence>
<dbReference type="InterPro" id="IPR010998">
    <property type="entry name" value="Integrase_recombinase_N"/>
</dbReference>
<dbReference type="SUPFAM" id="SSF47823">
    <property type="entry name" value="lambda integrase-like, N-terminal domain"/>
    <property type="match status" value="1"/>
</dbReference>
<dbReference type="Proteomes" id="UP000054007">
    <property type="component" value="Unassembled WGS sequence"/>
</dbReference>
<dbReference type="PANTHER" id="PTHR34605">
    <property type="entry name" value="PHAGE_INTEGRASE DOMAIN-CONTAINING PROTEIN"/>
    <property type="match status" value="1"/>
</dbReference>
<reference evidence="4 5" key="1">
    <citation type="journal article" date="2015" name="Fungal Genet. Biol.">
        <title>Evolution of novel wood decay mechanisms in Agaricales revealed by the genome sequences of Fistulina hepatica and Cylindrobasidium torrendii.</title>
        <authorList>
            <person name="Floudas D."/>
            <person name="Held B.W."/>
            <person name="Riley R."/>
            <person name="Nagy L.G."/>
            <person name="Koehler G."/>
            <person name="Ransdell A.S."/>
            <person name="Younus H."/>
            <person name="Chow J."/>
            <person name="Chiniquy J."/>
            <person name="Lipzen A."/>
            <person name="Tritt A."/>
            <person name="Sun H."/>
            <person name="Haridas S."/>
            <person name="LaButti K."/>
            <person name="Ohm R.A."/>
            <person name="Kues U."/>
            <person name="Blanchette R.A."/>
            <person name="Grigoriev I.V."/>
            <person name="Minto R.E."/>
            <person name="Hibbett D.S."/>
        </authorList>
    </citation>
    <scope>NUCLEOTIDE SEQUENCE [LARGE SCALE GENOMIC DNA]</scope>
    <source>
        <strain evidence="4 5">FP15055 ss-10</strain>
    </source>
</reference>
<dbReference type="OrthoDB" id="3254696at2759"/>
<evidence type="ECO:0000256" key="2">
    <source>
        <dbReference type="ARBA" id="ARBA00023172"/>
    </source>
</evidence>
<dbReference type="PANTHER" id="PTHR34605:SF3">
    <property type="entry name" value="P CELL-TYPE AGGLUTINATION PROTEIN MAP4-LIKE-RELATED"/>
    <property type="match status" value="1"/>
</dbReference>
<dbReference type="EMBL" id="KN880860">
    <property type="protein sequence ID" value="KIY61852.1"/>
    <property type="molecule type" value="Genomic_DNA"/>
</dbReference>
<feature type="compositionally biased region" description="Basic residues" evidence="3">
    <location>
        <begin position="28"/>
        <end position="42"/>
    </location>
</feature>
<sequence length="384" mass="43505">MAILSAEVERQLSALLGAVKDEDVGAERKRKRESSPKRAKKKSCKEKFDEFDSLATIASPAQMKLINNAWAPATRKKYGSYLNHFDKFCEKKGIPAHLRYPTSHATLLDYLTDMKGEVGSKAAGDRVTALKNIHAKAGMPWEGDTRQIQLLKKAVVNTAPDGTVEKRMGVTHARMKMLEAGLNFASRRDIAVSFAAKVTRTAMVRLGEFLPSSRKLKKLEERKLPRGKDVQEPFSDFGSRMLNLPTGKTSGERGVKIPICKQEQRELDSIAIWKLHERVNEIEKDTTLCSYLDEKGNRRLLTRSDFMKRCNEVWRENGLGPLTGHSFRIGGATHYLVNGVETNVVKAMGRWKSDAFEEYWRDLEVLAEIHIEMMPMRNKIRSLK</sequence>
<feature type="region of interest" description="Disordered" evidence="3">
    <location>
        <begin position="23"/>
        <end position="42"/>
    </location>
</feature>
<keyword evidence="1" id="KW-0238">DNA-binding</keyword>
<dbReference type="Gene3D" id="1.10.150.130">
    <property type="match status" value="1"/>
</dbReference>
<organism evidence="4 5">
    <name type="scientific">Cylindrobasidium torrendii FP15055 ss-10</name>
    <dbReference type="NCBI Taxonomy" id="1314674"/>
    <lineage>
        <taxon>Eukaryota</taxon>
        <taxon>Fungi</taxon>
        <taxon>Dikarya</taxon>
        <taxon>Basidiomycota</taxon>
        <taxon>Agaricomycotina</taxon>
        <taxon>Agaricomycetes</taxon>
        <taxon>Agaricomycetidae</taxon>
        <taxon>Agaricales</taxon>
        <taxon>Marasmiineae</taxon>
        <taxon>Physalacriaceae</taxon>
        <taxon>Cylindrobasidium</taxon>
    </lineage>
</organism>
<evidence type="ECO:0000313" key="5">
    <source>
        <dbReference type="Proteomes" id="UP000054007"/>
    </source>
</evidence>
<proteinExistence type="predicted"/>
<dbReference type="GO" id="GO:0003677">
    <property type="term" value="F:DNA binding"/>
    <property type="evidence" value="ECO:0007669"/>
    <property type="project" value="UniProtKB-KW"/>
</dbReference>
<evidence type="ECO:0000256" key="1">
    <source>
        <dbReference type="ARBA" id="ARBA00023125"/>
    </source>
</evidence>
<dbReference type="AlphaFoldDB" id="A0A0D7AUH1"/>
<dbReference type="GO" id="GO:0015074">
    <property type="term" value="P:DNA integration"/>
    <property type="evidence" value="ECO:0007669"/>
    <property type="project" value="InterPro"/>
</dbReference>
<dbReference type="InterPro" id="IPR052925">
    <property type="entry name" value="Phage_Integrase-like_Recomb"/>
</dbReference>
<keyword evidence="5" id="KW-1185">Reference proteome</keyword>
<keyword evidence="2" id="KW-0233">DNA recombination</keyword>
<dbReference type="GO" id="GO:0006310">
    <property type="term" value="P:DNA recombination"/>
    <property type="evidence" value="ECO:0007669"/>
    <property type="project" value="UniProtKB-KW"/>
</dbReference>
<name>A0A0D7AUH1_9AGAR</name>
<protein>
    <recommendedName>
        <fullName evidence="6">Core-binding (CB) domain-containing protein</fullName>
    </recommendedName>
</protein>
<dbReference type="Gene3D" id="1.10.443.10">
    <property type="entry name" value="Intergrase catalytic core"/>
    <property type="match status" value="1"/>
</dbReference>
<dbReference type="InterPro" id="IPR013762">
    <property type="entry name" value="Integrase-like_cat_sf"/>
</dbReference>